<dbReference type="PATRIC" id="fig|880071.3.peg.2304"/>
<keyword evidence="4" id="KW-1003">Cell membrane</keyword>
<evidence type="ECO:0000313" key="12">
    <source>
        <dbReference type="Proteomes" id="UP000006054"/>
    </source>
</evidence>
<dbReference type="OrthoDB" id="9788905at2"/>
<dbReference type="InterPro" id="IPR022689">
    <property type="entry name" value="Iron_dep_repressor"/>
</dbReference>
<dbReference type="FunFam" id="1.10.3470.10:FF:000003">
    <property type="entry name" value="Iron ABC transporter permease SitD"/>
    <property type="match status" value="1"/>
</dbReference>
<dbReference type="HOGENOM" id="CLU_028808_0_2_10"/>
<dbReference type="GO" id="GO:0046983">
    <property type="term" value="F:protein dimerization activity"/>
    <property type="evidence" value="ECO:0007669"/>
    <property type="project" value="InterPro"/>
</dbReference>
<dbReference type="PROSITE" id="PS51257">
    <property type="entry name" value="PROKAR_LIPOPROTEIN"/>
    <property type="match status" value="1"/>
</dbReference>
<reference evidence="12" key="1">
    <citation type="submission" date="2012-06" db="EMBL/GenBank/DDBJ databases">
        <title>The complete genome of Flexibacter litoralis DSM 6794.</title>
        <authorList>
            <person name="Lucas S."/>
            <person name="Copeland A."/>
            <person name="Lapidus A."/>
            <person name="Glavina del Rio T."/>
            <person name="Dalin E."/>
            <person name="Tice H."/>
            <person name="Bruce D."/>
            <person name="Goodwin L."/>
            <person name="Pitluck S."/>
            <person name="Peters L."/>
            <person name="Ovchinnikova G."/>
            <person name="Lu M."/>
            <person name="Kyrpides N."/>
            <person name="Mavromatis K."/>
            <person name="Ivanova N."/>
            <person name="Brettin T."/>
            <person name="Detter J.C."/>
            <person name="Han C."/>
            <person name="Larimer F."/>
            <person name="Land M."/>
            <person name="Hauser L."/>
            <person name="Markowitz V."/>
            <person name="Cheng J.-F."/>
            <person name="Hugenholtz P."/>
            <person name="Woyke T."/>
            <person name="Wu D."/>
            <person name="Spring S."/>
            <person name="Lang E."/>
            <person name="Kopitz M."/>
            <person name="Brambilla E."/>
            <person name="Klenk H.-P."/>
            <person name="Eisen J.A."/>
        </authorList>
    </citation>
    <scope>NUCLEOTIDE SEQUENCE [LARGE SCALE GENOMIC DNA]</scope>
    <source>
        <strain evidence="12">ATCC 23117 / DSM 6794 / NBRC 15988 / NCIMB 1366 / Sio-4</strain>
    </source>
</reference>
<comment type="similarity">
    <text evidence="2 8">Belongs to the ABC-3 integral membrane protein family.</text>
</comment>
<dbReference type="GO" id="GO:0003700">
    <property type="term" value="F:DNA-binding transcription factor activity"/>
    <property type="evidence" value="ECO:0007669"/>
    <property type="project" value="InterPro"/>
</dbReference>
<evidence type="ECO:0000256" key="1">
    <source>
        <dbReference type="ARBA" id="ARBA00004651"/>
    </source>
</evidence>
<dbReference type="SUPFAM" id="SSF47979">
    <property type="entry name" value="Iron-dependent repressor protein, dimerization domain"/>
    <property type="match status" value="1"/>
</dbReference>
<dbReference type="GO" id="GO:0046914">
    <property type="term" value="F:transition metal ion binding"/>
    <property type="evidence" value="ECO:0007669"/>
    <property type="project" value="InterPro"/>
</dbReference>
<evidence type="ECO:0000256" key="7">
    <source>
        <dbReference type="ARBA" id="ARBA00023136"/>
    </source>
</evidence>
<evidence type="ECO:0000256" key="2">
    <source>
        <dbReference type="ARBA" id="ARBA00008034"/>
    </source>
</evidence>
<proteinExistence type="inferred from homology"/>
<evidence type="ECO:0000259" key="10">
    <source>
        <dbReference type="Pfam" id="PF02742"/>
    </source>
</evidence>
<dbReference type="Gene3D" id="1.10.3470.10">
    <property type="entry name" value="ABC transporter involved in vitamin B12 uptake, BtuC"/>
    <property type="match status" value="1"/>
</dbReference>
<feature type="transmembrane region" description="Helical" evidence="9">
    <location>
        <begin position="101"/>
        <end position="119"/>
    </location>
</feature>
<dbReference type="GO" id="GO:0055085">
    <property type="term" value="P:transmembrane transport"/>
    <property type="evidence" value="ECO:0007669"/>
    <property type="project" value="InterPro"/>
</dbReference>
<dbReference type="PANTHER" id="PTHR30477:SF3">
    <property type="entry name" value="METAL TRANSPORT SYSTEM MEMBRANE PROTEIN CT_069-RELATED"/>
    <property type="match status" value="1"/>
</dbReference>
<feature type="transmembrane region" description="Helical" evidence="9">
    <location>
        <begin position="139"/>
        <end position="164"/>
    </location>
</feature>
<dbReference type="AlphaFoldDB" id="I4AL54"/>
<feature type="domain" description="Iron dependent repressor metal binding and dimerisation" evidence="10">
    <location>
        <begin position="358"/>
        <end position="426"/>
    </location>
</feature>
<keyword evidence="12" id="KW-1185">Reference proteome</keyword>
<dbReference type="Gene3D" id="1.10.10.10">
    <property type="entry name" value="Winged helix-like DNA-binding domain superfamily/Winged helix DNA-binding domain"/>
    <property type="match status" value="1"/>
</dbReference>
<dbReference type="InterPro" id="IPR001367">
    <property type="entry name" value="Fe_dep_repressor"/>
</dbReference>
<dbReference type="Proteomes" id="UP000006054">
    <property type="component" value="Chromosome"/>
</dbReference>
<dbReference type="GO" id="GO:0010043">
    <property type="term" value="P:response to zinc ion"/>
    <property type="evidence" value="ECO:0007669"/>
    <property type="project" value="TreeGrafter"/>
</dbReference>
<keyword evidence="5 8" id="KW-0812">Transmembrane</keyword>
<dbReference type="InterPro" id="IPR036388">
    <property type="entry name" value="WH-like_DNA-bd_sf"/>
</dbReference>
<dbReference type="KEGG" id="fli:Fleli_2316"/>
<sequence length="427" mass="47183">MDKIIDFLLLTEPNTRYVVLGSILLGASSAIVGCFTFLQKRALVGDAVAHSVLPGVCGAFLLAGTKNPLFLIVGAFISGWLSIVCMNLITRYSKLKEDTAVALILSVFFGFGVMLLTYIQQSGNASQSGLESFLFGKAAALVGTDVWIFGGLAALMLLLVGLFYKEFIIVIFHKSFAQTIGLPITAIEILLTTLTVLAVVVGIQSVGVVLMAAMLVTPAAAARFWTDKLHYMLFIAAGFGALAAIGGAFVSYIQTQMPTGPWIVLVASAIAMFSFFFAPKKGIVARRRRQYLYKKQILEENILKAIYHIVEKDPTKSISSLEDIGLQRQFKPTLLRNSLKKLTNKKLIKKAQDGWHLTELGNTKAKRLVKLHRLWELYLTEFVRLAPDHVHEAAEALEHILTPEIEAQLETRLKYPQKDPHDREIPY</sequence>
<dbReference type="GO" id="GO:0071281">
    <property type="term" value="P:cellular response to iron ion"/>
    <property type="evidence" value="ECO:0007669"/>
    <property type="project" value="UniProtKB-ARBA"/>
</dbReference>
<dbReference type="InterPro" id="IPR036421">
    <property type="entry name" value="Fe_dep_repressor_sf"/>
</dbReference>
<keyword evidence="7 9" id="KW-0472">Membrane</keyword>
<evidence type="ECO:0000313" key="11">
    <source>
        <dbReference type="EMBL" id="AFM04689.1"/>
    </source>
</evidence>
<dbReference type="InterPro" id="IPR001626">
    <property type="entry name" value="ABC_TroCD"/>
</dbReference>
<evidence type="ECO:0000256" key="5">
    <source>
        <dbReference type="ARBA" id="ARBA00022692"/>
    </source>
</evidence>
<dbReference type="Pfam" id="PF00950">
    <property type="entry name" value="ABC-3"/>
    <property type="match status" value="1"/>
</dbReference>
<evidence type="ECO:0000256" key="3">
    <source>
        <dbReference type="ARBA" id="ARBA00022448"/>
    </source>
</evidence>
<feature type="transmembrane region" description="Helical" evidence="9">
    <location>
        <begin position="259"/>
        <end position="278"/>
    </location>
</feature>
<keyword evidence="6 9" id="KW-1133">Transmembrane helix</keyword>
<dbReference type="SMART" id="SM00529">
    <property type="entry name" value="HTH_DTXR"/>
    <property type="match status" value="1"/>
</dbReference>
<protein>
    <submittedName>
        <fullName evidence="11">ABC-type Mn2+/Zn2+ transport system, permease component</fullName>
    </submittedName>
</protein>
<dbReference type="STRING" id="880071.Fleli_2316"/>
<evidence type="ECO:0000256" key="6">
    <source>
        <dbReference type="ARBA" id="ARBA00022989"/>
    </source>
</evidence>
<comment type="subcellular location">
    <subcellularLocation>
        <location evidence="1 8">Cell membrane</location>
        <topology evidence="1 8">Multi-pass membrane protein</topology>
    </subcellularLocation>
</comment>
<dbReference type="RefSeq" id="WP_014798135.1">
    <property type="nucleotide sequence ID" value="NC_018018.1"/>
</dbReference>
<feature type="transmembrane region" description="Helical" evidence="9">
    <location>
        <begin position="206"/>
        <end position="225"/>
    </location>
</feature>
<dbReference type="eggNOG" id="COG1108">
    <property type="taxonomic scope" value="Bacteria"/>
</dbReference>
<dbReference type="PANTHER" id="PTHR30477">
    <property type="entry name" value="ABC-TRANSPORTER METAL-BINDING PROTEIN"/>
    <property type="match status" value="1"/>
</dbReference>
<dbReference type="eggNOG" id="COG1321">
    <property type="taxonomic scope" value="Bacteria"/>
</dbReference>
<dbReference type="InterPro" id="IPR037294">
    <property type="entry name" value="ABC_BtuC-like"/>
</dbReference>
<evidence type="ECO:0000256" key="9">
    <source>
        <dbReference type="SAM" id="Phobius"/>
    </source>
</evidence>
<dbReference type="SUPFAM" id="SSF81345">
    <property type="entry name" value="ABC transporter involved in vitamin B12 uptake, BtuC"/>
    <property type="match status" value="1"/>
</dbReference>
<feature type="transmembrane region" description="Helical" evidence="9">
    <location>
        <begin position="17"/>
        <end position="38"/>
    </location>
</feature>
<dbReference type="GO" id="GO:0043190">
    <property type="term" value="C:ATP-binding cassette (ABC) transporter complex"/>
    <property type="evidence" value="ECO:0007669"/>
    <property type="project" value="InterPro"/>
</dbReference>
<name>I4AL54_BERLS</name>
<dbReference type="CDD" id="cd06550">
    <property type="entry name" value="TM_ABC_iron-siderophores_like"/>
    <property type="match status" value="1"/>
</dbReference>
<evidence type="ECO:0000256" key="8">
    <source>
        <dbReference type="RuleBase" id="RU003943"/>
    </source>
</evidence>
<feature type="transmembrane region" description="Helical" evidence="9">
    <location>
        <begin position="69"/>
        <end position="89"/>
    </location>
</feature>
<keyword evidence="3 8" id="KW-0813">Transport</keyword>
<organism evidence="11 12">
    <name type="scientific">Bernardetia litoralis (strain ATCC 23117 / DSM 6794 / NBRC 15988 / NCIMB 1366 / Fx l1 / Sio-4)</name>
    <name type="common">Flexibacter litoralis</name>
    <dbReference type="NCBI Taxonomy" id="880071"/>
    <lineage>
        <taxon>Bacteria</taxon>
        <taxon>Pseudomonadati</taxon>
        <taxon>Bacteroidota</taxon>
        <taxon>Cytophagia</taxon>
        <taxon>Cytophagales</taxon>
        <taxon>Bernardetiaceae</taxon>
        <taxon>Bernardetia</taxon>
    </lineage>
</organism>
<accession>I4AL54</accession>
<feature type="transmembrane region" description="Helical" evidence="9">
    <location>
        <begin position="43"/>
        <end position="63"/>
    </location>
</feature>
<feature type="transmembrane region" description="Helical" evidence="9">
    <location>
        <begin position="232"/>
        <end position="253"/>
    </location>
</feature>
<gene>
    <name evidence="11" type="ordered locus">Fleli_2316</name>
</gene>
<evidence type="ECO:0000256" key="4">
    <source>
        <dbReference type="ARBA" id="ARBA00022475"/>
    </source>
</evidence>
<dbReference type="EMBL" id="CP003345">
    <property type="protein sequence ID" value="AFM04689.1"/>
    <property type="molecule type" value="Genomic_DNA"/>
</dbReference>
<dbReference type="Pfam" id="PF02742">
    <property type="entry name" value="Fe_dep_repr_C"/>
    <property type="match status" value="1"/>
</dbReference>
<feature type="transmembrane region" description="Helical" evidence="9">
    <location>
        <begin position="176"/>
        <end position="200"/>
    </location>
</feature>